<keyword evidence="1" id="KW-0963">Cytoplasm</keyword>
<accession>A0A6J6E8Q5</accession>
<organism evidence="7">
    <name type="scientific">freshwater metagenome</name>
    <dbReference type="NCBI Taxonomy" id="449393"/>
    <lineage>
        <taxon>unclassified sequences</taxon>
        <taxon>metagenomes</taxon>
        <taxon>ecological metagenomes</taxon>
    </lineage>
</organism>
<dbReference type="GO" id="GO:0006308">
    <property type="term" value="P:DNA catabolic process"/>
    <property type="evidence" value="ECO:0007669"/>
    <property type="project" value="InterPro"/>
</dbReference>
<feature type="domain" description="OB-fold nucleic acid binding" evidence="6">
    <location>
        <begin position="12"/>
        <end position="101"/>
    </location>
</feature>
<dbReference type="GO" id="GO:0008855">
    <property type="term" value="F:exodeoxyribonuclease VII activity"/>
    <property type="evidence" value="ECO:0007669"/>
    <property type="project" value="InterPro"/>
</dbReference>
<sequence length="402" mass="44362">MATGQSPEDAIQVKDAARALSEIITQLPSVWIEGQITSVKIRPGSDWVFMDLRDVSADATLNVVFNRSVIENSPTEITSGLRVLVHGKPEFWMNRGSLIIRGKAISPVGLGELMIQLEKLKQKLAAEGLFAPERKKALPFLPKKIGLICGRASAAMKDVIENTKLRWPGIEFDVHEVAVQGVKSSSEVRASLSQLNAENRVDVIVITRGGGSFEDLLPFSDELLIRAVAASVIPVVSAIGHEQDTPLLDYVADLRASTPTDAAAKIVPDLEDEIDLIERLIDSMRERIGNRIEREQVSLERLLETSALNSPSEFIQTHRDVLFDLKQNLRELITTKVNTEQSWFKPRLAQLRTLSPLGTLARGFAIVQGKDGKLIRKSTDAQVGEILDIRVEKDSLKAQVTK</sequence>
<dbReference type="AlphaFoldDB" id="A0A6J6E8Q5"/>
<evidence type="ECO:0000256" key="4">
    <source>
        <dbReference type="ARBA" id="ARBA00022839"/>
    </source>
</evidence>
<protein>
    <submittedName>
        <fullName evidence="7">Unannotated protein</fullName>
    </submittedName>
</protein>
<dbReference type="InterPro" id="IPR003753">
    <property type="entry name" value="Exonuc_VII_L"/>
</dbReference>
<reference evidence="7" key="1">
    <citation type="submission" date="2020-05" db="EMBL/GenBank/DDBJ databases">
        <authorList>
            <person name="Chiriac C."/>
            <person name="Salcher M."/>
            <person name="Ghai R."/>
            <person name="Kavagutti S V."/>
        </authorList>
    </citation>
    <scope>NUCLEOTIDE SEQUENCE</scope>
</reference>
<dbReference type="PANTHER" id="PTHR30008">
    <property type="entry name" value="EXODEOXYRIBONUCLEASE 7 LARGE SUBUNIT"/>
    <property type="match status" value="1"/>
</dbReference>
<dbReference type="Pfam" id="PF02601">
    <property type="entry name" value="Exonuc_VII_L"/>
    <property type="match status" value="1"/>
</dbReference>
<dbReference type="HAMAP" id="MF_00378">
    <property type="entry name" value="Exonuc_7_L"/>
    <property type="match status" value="1"/>
</dbReference>
<gene>
    <name evidence="7" type="ORF">UFOPK1740_00341</name>
</gene>
<dbReference type="Pfam" id="PF13742">
    <property type="entry name" value="tRNA_anti_2"/>
    <property type="match status" value="1"/>
</dbReference>
<dbReference type="EMBL" id="CAEZTU010000008">
    <property type="protein sequence ID" value="CAB4572547.1"/>
    <property type="molecule type" value="Genomic_DNA"/>
</dbReference>
<dbReference type="GO" id="GO:0009318">
    <property type="term" value="C:exodeoxyribonuclease VII complex"/>
    <property type="evidence" value="ECO:0007669"/>
    <property type="project" value="InterPro"/>
</dbReference>
<dbReference type="PANTHER" id="PTHR30008:SF0">
    <property type="entry name" value="EXODEOXYRIBONUCLEASE 7 LARGE SUBUNIT"/>
    <property type="match status" value="1"/>
</dbReference>
<evidence type="ECO:0000259" key="6">
    <source>
        <dbReference type="Pfam" id="PF13742"/>
    </source>
</evidence>
<evidence type="ECO:0000256" key="1">
    <source>
        <dbReference type="ARBA" id="ARBA00022490"/>
    </source>
</evidence>
<keyword evidence="3" id="KW-0378">Hydrolase</keyword>
<dbReference type="NCBIfam" id="TIGR00237">
    <property type="entry name" value="xseA"/>
    <property type="match status" value="1"/>
</dbReference>
<evidence type="ECO:0000259" key="5">
    <source>
        <dbReference type="Pfam" id="PF02601"/>
    </source>
</evidence>
<name>A0A6J6E8Q5_9ZZZZ</name>
<evidence type="ECO:0000313" key="7">
    <source>
        <dbReference type="EMBL" id="CAB4572547.1"/>
    </source>
</evidence>
<dbReference type="InterPro" id="IPR025824">
    <property type="entry name" value="OB-fold_nuc-bd_dom"/>
</dbReference>
<keyword evidence="4" id="KW-0269">Exonuclease</keyword>
<feature type="domain" description="Exonuclease VII large subunit C-terminal" evidence="5">
    <location>
        <begin position="129"/>
        <end position="342"/>
    </location>
</feature>
<proteinExistence type="inferred from homology"/>
<dbReference type="CDD" id="cd04489">
    <property type="entry name" value="ExoVII_LU_OBF"/>
    <property type="match status" value="1"/>
</dbReference>
<evidence type="ECO:0000256" key="3">
    <source>
        <dbReference type="ARBA" id="ARBA00022801"/>
    </source>
</evidence>
<evidence type="ECO:0000256" key="2">
    <source>
        <dbReference type="ARBA" id="ARBA00022722"/>
    </source>
</evidence>
<dbReference type="GO" id="GO:0003676">
    <property type="term" value="F:nucleic acid binding"/>
    <property type="evidence" value="ECO:0007669"/>
    <property type="project" value="InterPro"/>
</dbReference>
<keyword evidence="2" id="KW-0540">Nuclease</keyword>
<dbReference type="InterPro" id="IPR020579">
    <property type="entry name" value="Exonuc_VII_lsu_C"/>
</dbReference>